<keyword evidence="3 6" id="KW-0812">Transmembrane</keyword>
<evidence type="ECO:0000256" key="2">
    <source>
        <dbReference type="ARBA" id="ARBA00022475"/>
    </source>
</evidence>
<evidence type="ECO:0000256" key="1">
    <source>
        <dbReference type="ARBA" id="ARBA00004651"/>
    </source>
</evidence>
<sequence>MKKGNAYRLSLLAVLALAIFYAVYFRESIDPDVIEGWIVNAGPWGPAIFVLLYALAAILFLPGSALTLMGGVFFGPIGGALYSLLGATIGASISFLISRYVASEWVARKSGGKLESLIKGVEAEGWRFVAFTRLVPVFPFNLLNYALGLTKIRFFSYAITSFICMFPGSLAYSYLGFTGKEALTGGEGMIQKVLFAVALLALLFFLPGFIKRFRRSGIIDIKQLKDALDTGDEVLLIDARDKKDYEKGYVKESINVPLSDFDEWVKSLPAIRKGRRIAVMCGTFPKAKKTISLLSKAGVKDVHLVDGGMKKWKSEGLPVEGGS</sequence>
<dbReference type="SUPFAM" id="SSF52821">
    <property type="entry name" value="Rhodanese/Cell cycle control phosphatase"/>
    <property type="match status" value="1"/>
</dbReference>
<feature type="domain" description="Rhodanese" evidence="7">
    <location>
        <begin position="230"/>
        <end position="321"/>
    </location>
</feature>
<proteinExistence type="predicted"/>
<protein>
    <submittedName>
        <fullName evidence="8">DedA family protein, putative</fullName>
    </submittedName>
</protein>
<evidence type="ECO:0000259" key="7">
    <source>
        <dbReference type="PROSITE" id="PS50206"/>
    </source>
</evidence>
<dbReference type="InterPro" id="IPR015414">
    <property type="entry name" value="TMEM64"/>
</dbReference>
<dbReference type="InterPro" id="IPR032816">
    <property type="entry name" value="VTT_dom"/>
</dbReference>
<organism evidence="8">
    <name type="scientific">hydrothermal vent metagenome</name>
    <dbReference type="NCBI Taxonomy" id="652676"/>
    <lineage>
        <taxon>unclassified sequences</taxon>
        <taxon>metagenomes</taxon>
        <taxon>ecological metagenomes</taxon>
    </lineage>
</organism>
<dbReference type="CDD" id="cd00158">
    <property type="entry name" value="RHOD"/>
    <property type="match status" value="1"/>
</dbReference>
<dbReference type="Pfam" id="PF09335">
    <property type="entry name" value="VTT_dom"/>
    <property type="match status" value="1"/>
</dbReference>
<feature type="transmembrane region" description="Helical" evidence="6">
    <location>
        <begin position="49"/>
        <end position="74"/>
    </location>
</feature>
<dbReference type="PANTHER" id="PTHR12677:SF59">
    <property type="entry name" value="GOLGI APPARATUS MEMBRANE PROTEIN TVP38-RELATED"/>
    <property type="match status" value="1"/>
</dbReference>
<feature type="transmembrane region" description="Helical" evidence="6">
    <location>
        <begin position="81"/>
        <end position="102"/>
    </location>
</feature>
<dbReference type="AlphaFoldDB" id="A0A3B1C6Y2"/>
<evidence type="ECO:0000256" key="5">
    <source>
        <dbReference type="ARBA" id="ARBA00023136"/>
    </source>
</evidence>
<dbReference type="SMART" id="SM00450">
    <property type="entry name" value="RHOD"/>
    <property type="match status" value="1"/>
</dbReference>
<reference evidence="8" key="1">
    <citation type="submission" date="2018-06" db="EMBL/GenBank/DDBJ databases">
        <authorList>
            <person name="Zhirakovskaya E."/>
        </authorList>
    </citation>
    <scope>NUCLEOTIDE SEQUENCE</scope>
</reference>
<dbReference type="InterPro" id="IPR036873">
    <property type="entry name" value="Rhodanese-like_dom_sf"/>
</dbReference>
<dbReference type="Gene3D" id="3.40.250.10">
    <property type="entry name" value="Rhodanese-like domain"/>
    <property type="match status" value="1"/>
</dbReference>
<dbReference type="EMBL" id="UOGA01000161">
    <property type="protein sequence ID" value="VAX19628.1"/>
    <property type="molecule type" value="Genomic_DNA"/>
</dbReference>
<dbReference type="GO" id="GO:0005886">
    <property type="term" value="C:plasma membrane"/>
    <property type="evidence" value="ECO:0007669"/>
    <property type="project" value="UniProtKB-SubCell"/>
</dbReference>
<accession>A0A3B1C6Y2</accession>
<evidence type="ECO:0000256" key="3">
    <source>
        <dbReference type="ARBA" id="ARBA00022692"/>
    </source>
</evidence>
<dbReference type="PANTHER" id="PTHR12677">
    <property type="entry name" value="GOLGI APPARATUS MEMBRANE PROTEIN TVP38-RELATED"/>
    <property type="match status" value="1"/>
</dbReference>
<feature type="transmembrane region" description="Helical" evidence="6">
    <location>
        <begin position="189"/>
        <end position="210"/>
    </location>
</feature>
<dbReference type="InterPro" id="IPR001763">
    <property type="entry name" value="Rhodanese-like_dom"/>
</dbReference>
<keyword evidence="4 6" id="KW-1133">Transmembrane helix</keyword>
<evidence type="ECO:0000313" key="8">
    <source>
        <dbReference type="EMBL" id="VAX19628.1"/>
    </source>
</evidence>
<evidence type="ECO:0000256" key="6">
    <source>
        <dbReference type="SAM" id="Phobius"/>
    </source>
</evidence>
<dbReference type="Pfam" id="PF00581">
    <property type="entry name" value="Rhodanese"/>
    <property type="match status" value="1"/>
</dbReference>
<keyword evidence="2" id="KW-1003">Cell membrane</keyword>
<dbReference type="PROSITE" id="PS50206">
    <property type="entry name" value="RHODANESE_3"/>
    <property type="match status" value="1"/>
</dbReference>
<keyword evidence="5 6" id="KW-0472">Membrane</keyword>
<evidence type="ECO:0000256" key="4">
    <source>
        <dbReference type="ARBA" id="ARBA00022989"/>
    </source>
</evidence>
<feature type="transmembrane region" description="Helical" evidence="6">
    <location>
        <begin position="126"/>
        <end position="147"/>
    </location>
</feature>
<gene>
    <name evidence="8" type="ORF">MNBD_NITROSPINAE04-1801</name>
</gene>
<name>A0A3B1C6Y2_9ZZZZ</name>
<comment type="subcellular location">
    <subcellularLocation>
        <location evidence="1">Cell membrane</location>
        <topology evidence="1">Multi-pass membrane protein</topology>
    </subcellularLocation>
</comment>
<feature type="transmembrane region" description="Helical" evidence="6">
    <location>
        <begin position="154"/>
        <end position="177"/>
    </location>
</feature>